<dbReference type="GO" id="GO:0000156">
    <property type="term" value="F:phosphorelay response regulator activity"/>
    <property type="evidence" value="ECO:0007669"/>
    <property type="project" value="TreeGrafter"/>
</dbReference>
<dbReference type="CDD" id="cd00383">
    <property type="entry name" value="trans_reg_C"/>
    <property type="match status" value="1"/>
</dbReference>
<dbReference type="CDD" id="cd17574">
    <property type="entry name" value="REC_OmpR"/>
    <property type="match status" value="1"/>
</dbReference>
<feature type="DNA-binding region" description="OmpR/PhoB-type" evidence="7">
    <location>
        <begin position="134"/>
        <end position="238"/>
    </location>
</feature>
<dbReference type="Gene3D" id="1.10.10.10">
    <property type="entry name" value="Winged helix-like DNA-binding domain superfamily/Winged helix DNA-binding domain"/>
    <property type="match status" value="1"/>
</dbReference>
<evidence type="ECO:0000313" key="11">
    <source>
        <dbReference type="Proteomes" id="UP001250538"/>
    </source>
</evidence>
<evidence type="ECO:0000256" key="4">
    <source>
        <dbReference type="ARBA" id="ARBA00023125"/>
    </source>
</evidence>
<dbReference type="Pfam" id="PF00486">
    <property type="entry name" value="Trans_reg_C"/>
    <property type="match status" value="1"/>
</dbReference>
<dbReference type="RefSeq" id="WP_315742332.1">
    <property type="nucleotide sequence ID" value="NZ_JAVYAA010000001.1"/>
</dbReference>
<dbReference type="Pfam" id="PF00072">
    <property type="entry name" value="Response_reg"/>
    <property type="match status" value="1"/>
</dbReference>
<keyword evidence="1 6" id="KW-0597">Phosphoprotein</keyword>
<evidence type="ECO:0000259" key="8">
    <source>
        <dbReference type="PROSITE" id="PS50110"/>
    </source>
</evidence>
<dbReference type="PANTHER" id="PTHR48111">
    <property type="entry name" value="REGULATOR OF RPOS"/>
    <property type="match status" value="1"/>
</dbReference>
<gene>
    <name evidence="10" type="ORF">RQP50_00270</name>
</gene>
<dbReference type="SMART" id="SM00448">
    <property type="entry name" value="REC"/>
    <property type="match status" value="1"/>
</dbReference>
<keyword evidence="5" id="KW-0804">Transcription</keyword>
<dbReference type="PROSITE" id="PS51755">
    <property type="entry name" value="OMPR_PHOB"/>
    <property type="match status" value="1"/>
</dbReference>
<dbReference type="PANTHER" id="PTHR48111:SF52">
    <property type="entry name" value="TRANSCRIPTIONAL REGULATORY PROTEIN YVRH"/>
    <property type="match status" value="1"/>
</dbReference>
<dbReference type="Gene3D" id="6.10.250.690">
    <property type="match status" value="1"/>
</dbReference>
<dbReference type="Proteomes" id="UP001250538">
    <property type="component" value="Unassembled WGS sequence"/>
</dbReference>
<dbReference type="InterPro" id="IPR001789">
    <property type="entry name" value="Sig_transdc_resp-reg_receiver"/>
</dbReference>
<dbReference type="SMART" id="SM00862">
    <property type="entry name" value="Trans_reg_C"/>
    <property type="match status" value="1"/>
</dbReference>
<dbReference type="GO" id="GO:0032993">
    <property type="term" value="C:protein-DNA complex"/>
    <property type="evidence" value="ECO:0007669"/>
    <property type="project" value="TreeGrafter"/>
</dbReference>
<protein>
    <submittedName>
        <fullName evidence="10">Response regulator transcription factor</fullName>
    </submittedName>
</protein>
<dbReference type="InterPro" id="IPR016032">
    <property type="entry name" value="Sig_transdc_resp-reg_C-effctor"/>
</dbReference>
<sequence length="245" mass="27895">MDNLKSKKILIVDDEPDIRTMIDMLLRKEGYYRIYTASDSKSALAACRRDKPDIAILDVMLPDQDGFALLTAIRQFSSMPALFLSARGEDEDRLLGLGLGADDYIVKPFLPRELILRLNGILKRVYQTHQEERLPTFHLEGCTVDLESAVVYRETDGDREREQPLTAKEHAILMKLYENRGRIVTTDALFQAGWGDDGASYENTLMVHIRRIREKIEVDPSKPCSLLTVRGLGYKLVVKEHKNDG</sequence>
<dbReference type="Gene3D" id="3.40.50.2300">
    <property type="match status" value="1"/>
</dbReference>
<name>A0AAJ2N286_9BACL</name>
<evidence type="ECO:0000256" key="1">
    <source>
        <dbReference type="ARBA" id="ARBA00022553"/>
    </source>
</evidence>
<dbReference type="InterPro" id="IPR011006">
    <property type="entry name" value="CheY-like_superfamily"/>
</dbReference>
<comment type="caution">
    <text evidence="10">The sequence shown here is derived from an EMBL/GenBank/DDBJ whole genome shotgun (WGS) entry which is preliminary data.</text>
</comment>
<evidence type="ECO:0000256" key="3">
    <source>
        <dbReference type="ARBA" id="ARBA00023015"/>
    </source>
</evidence>
<feature type="domain" description="Response regulatory" evidence="8">
    <location>
        <begin position="8"/>
        <end position="122"/>
    </location>
</feature>
<dbReference type="InterPro" id="IPR039420">
    <property type="entry name" value="WalR-like"/>
</dbReference>
<keyword evidence="11" id="KW-1185">Reference proteome</keyword>
<dbReference type="InterPro" id="IPR036388">
    <property type="entry name" value="WH-like_DNA-bd_sf"/>
</dbReference>
<keyword evidence="3" id="KW-0805">Transcription regulation</keyword>
<accession>A0AAJ2N286</accession>
<dbReference type="PROSITE" id="PS50110">
    <property type="entry name" value="RESPONSE_REGULATORY"/>
    <property type="match status" value="1"/>
</dbReference>
<keyword evidence="2" id="KW-0902">Two-component regulatory system</keyword>
<dbReference type="AlphaFoldDB" id="A0AAJ2N286"/>
<reference evidence="11" key="1">
    <citation type="submission" date="2023-09" db="EMBL/GenBank/DDBJ databases">
        <title>Paenibacillus sp. chi10 Genome sequencing and assembly.</title>
        <authorList>
            <person name="Kim I."/>
        </authorList>
    </citation>
    <scope>NUCLEOTIDE SEQUENCE [LARGE SCALE GENOMIC DNA]</scope>
    <source>
        <strain evidence="11">chi10</strain>
    </source>
</reference>
<organism evidence="10 11">
    <name type="scientific">Paenibacillus suaedae</name>
    <dbReference type="NCBI Taxonomy" id="3077233"/>
    <lineage>
        <taxon>Bacteria</taxon>
        <taxon>Bacillati</taxon>
        <taxon>Bacillota</taxon>
        <taxon>Bacilli</taxon>
        <taxon>Bacillales</taxon>
        <taxon>Paenibacillaceae</taxon>
        <taxon>Paenibacillus</taxon>
    </lineage>
</organism>
<keyword evidence="4 7" id="KW-0238">DNA-binding</keyword>
<evidence type="ECO:0000256" key="5">
    <source>
        <dbReference type="ARBA" id="ARBA00023163"/>
    </source>
</evidence>
<dbReference type="InterPro" id="IPR001867">
    <property type="entry name" value="OmpR/PhoB-type_DNA-bd"/>
</dbReference>
<dbReference type="GO" id="GO:0000976">
    <property type="term" value="F:transcription cis-regulatory region binding"/>
    <property type="evidence" value="ECO:0007669"/>
    <property type="project" value="TreeGrafter"/>
</dbReference>
<dbReference type="SUPFAM" id="SSF46894">
    <property type="entry name" value="C-terminal effector domain of the bipartite response regulators"/>
    <property type="match status" value="1"/>
</dbReference>
<evidence type="ECO:0000256" key="2">
    <source>
        <dbReference type="ARBA" id="ARBA00023012"/>
    </source>
</evidence>
<feature type="domain" description="OmpR/PhoB-type" evidence="9">
    <location>
        <begin position="134"/>
        <end position="238"/>
    </location>
</feature>
<evidence type="ECO:0000259" key="9">
    <source>
        <dbReference type="PROSITE" id="PS51755"/>
    </source>
</evidence>
<evidence type="ECO:0000313" key="10">
    <source>
        <dbReference type="EMBL" id="MDT8974670.1"/>
    </source>
</evidence>
<dbReference type="EMBL" id="JAVYAA010000001">
    <property type="protein sequence ID" value="MDT8974670.1"/>
    <property type="molecule type" value="Genomic_DNA"/>
</dbReference>
<dbReference type="SUPFAM" id="SSF52172">
    <property type="entry name" value="CheY-like"/>
    <property type="match status" value="1"/>
</dbReference>
<dbReference type="GO" id="GO:0005829">
    <property type="term" value="C:cytosol"/>
    <property type="evidence" value="ECO:0007669"/>
    <property type="project" value="TreeGrafter"/>
</dbReference>
<dbReference type="GO" id="GO:0006355">
    <property type="term" value="P:regulation of DNA-templated transcription"/>
    <property type="evidence" value="ECO:0007669"/>
    <property type="project" value="InterPro"/>
</dbReference>
<evidence type="ECO:0000256" key="6">
    <source>
        <dbReference type="PROSITE-ProRule" id="PRU00169"/>
    </source>
</evidence>
<feature type="modified residue" description="4-aspartylphosphate" evidence="6">
    <location>
        <position position="58"/>
    </location>
</feature>
<proteinExistence type="predicted"/>
<evidence type="ECO:0000256" key="7">
    <source>
        <dbReference type="PROSITE-ProRule" id="PRU01091"/>
    </source>
</evidence>